<evidence type="ECO:0000259" key="2">
    <source>
        <dbReference type="Pfam" id="PF12898"/>
    </source>
</evidence>
<gene>
    <name evidence="3" type="ORF">AMORRO_LOCUS3717</name>
</gene>
<dbReference type="AlphaFoldDB" id="A0A9N9F5Q5"/>
<evidence type="ECO:0000256" key="1">
    <source>
        <dbReference type="SAM" id="MobiDB-lite"/>
    </source>
</evidence>
<dbReference type="InterPro" id="IPR024630">
    <property type="entry name" value="Stc1"/>
</dbReference>
<organism evidence="3 4">
    <name type="scientific">Acaulospora morrowiae</name>
    <dbReference type="NCBI Taxonomy" id="94023"/>
    <lineage>
        <taxon>Eukaryota</taxon>
        <taxon>Fungi</taxon>
        <taxon>Fungi incertae sedis</taxon>
        <taxon>Mucoromycota</taxon>
        <taxon>Glomeromycotina</taxon>
        <taxon>Glomeromycetes</taxon>
        <taxon>Diversisporales</taxon>
        <taxon>Acaulosporaceae</taxon>
        <taxon>Acaulospora</taxon>
    </lineage>
</organism>
<feature type="domain" description="Stc1" evidence="2">
    <location>
        <begin position="21"/>
        <end position="106"/>
    </location>
</feature>
<feature type="region of interest" description="Disordered" evidence="1">
    <location>
        <begin position="111"/>
        <end position="141"/>
    </location>
</feature>
<name>A0A9N9F5Q5_9GLOM</name>
<reference evidence="3" key="1">
    <citation type="submission" date="2021-06" db="EMBL/GenBank/DDBJ databases">
        <authorList>
            <person name="Kallberg Y."/>
            <person name="Tangrot J."/>
            <person name="Rosling A."/>
        </authorList>
    </citation>
    <scope>NUCLEOTIDE SEQUENCE</scope>
    <source>
        <strain evidence="3">CL551</strain>
    </source>
</reference>
<feature type="compositionally biased region" description="Basic and acidic residues" evidence="1">
    <location>
        <begin position="131"/>
        <end position="141"/>
    </location>
</feature>
<dbReference type="Proteomes" id="UP000789342">
    <property type="component" value="Unassembled WGS sequence"/>
</dbReference>
<dbReference type="EMBL" id="CAJVPV010001875">
    <property type="protein sequence ID" value="CAG8510845.1"/>
    <property type="molecule type" value="Genomic_DNA"/>
</dbReference>
<sequence>MNRGQRGNNAQSSVEPETLFCYGCGKDKPFYTFSKTQQTKALSNIYNPYAPKGRTTKRHHTLCKQCSPNQTSNLTCMICTKTKPLEKFSKAQRRNAEKARCLECMEKRSKEDELVNEELDTDDYEEDSDDGPLHETWDDIL</sequence>
<evidence type="ECO:0000313" key="4">
    <source>
        <dbReference type="Proteomes" id="UP000789342"/>
    </source>
</evidence>
<evidence type="ECO:0000313" key="3">
    <source>
        <dbReference type="EMBL" id="CAG8510845.1"/>
    </source>
</evidence>
<proteinExistence type="predicted"/>
<accession>A0A9N9F5Q5</accession>
<comment type="caution">
    <text evidence="3">The sequence shown here is derived from an EMBL/GenBank/DDBJ whole genome shotgun (WGS) entry which is preliminary data.</text>
</comment>
<feature type="compositionally biased region" description="Acidic residues" evidence="1">
    <location>
        <begin position="114"/>
        <end position="130"/>
    </location>
</feature>
<keyword evidence="4" id="KW-1185">Reference proteome</keyword>
<protein>
    <submittedName>
        <fullName evidence="3">4941_t:CDS:1</fullName>
    </submittedName>
</protein>
<dbReference type="Pfam" id="PF12898">
    <property type="entry name" value="Stc1"/>
    <property type="match status" value="1"/>
</dbReference>
<dbReference type="OrthoDB" id="3514033at2759"/>